<reference evidence="2" key="1">
    <citation type="journal article" date="2015" name="Nature">
        <title>Complex archaea that bridge the gap between prokaryotes and eukaryotes.</title>
        <authorList>
            <person name="Spang A."/>
            <person name="Saw J.H."/>
            <person name="Jorgensen S.L."/>
            <person name="Zaremba-Niedzwiedzka K."/>
            <person name="Martijn J."/>
            <person name="Lind A.E."/>
            <person name="van Eijk R."/>
            <person name="Schleper C."/>
            <person name="Guy L."/>
            <person name="Ettema T.J."/>
        </authorList>
    </citation>
    <scope>NUCLEOTIDE SEQUENCE</scope>
</reference>
<feature type="non-terminal residue" evidence="2">
    <location>
        <position position="1"/>
    </location>
</feature>
<accession>A0A0F9K6P5</accession>
<organism evidence="2">
    <name type="scientific">marine sediment metagenome</name>
    <dbReference type="NCBI Taxonomy" id="412755"/>
    <lineage>
        <taxon>unclassified sequences</taxon>
        <taxon>metagenomes</taxon>
        <taxon>ecological metagenomes</taxon>
    </lineage>
</organism>
<feature type="domain" description="dATP/dGTP diphosphohydrolase MazZ" evidence="1">
    <location>
        <begin position="123"/>
        <end position="211"/>
    </location>
</feature>
<comment type="caution">
    <text evidence="2">The sequence shown here is derived from an EMBL/GenBank/DDBJ whole genome shotgun (WGS) entry which is preliminary data.</text>
</comment>
<dbReference type="Pfam" id="PF04447">
    <property type="entry name" value="dATP-dGTP_PPHyd"/>
    <property type="match status" value="1"/>
</dbReference>
<evidence type="ECO:0000313" key="2">
    <source>
        <dbReference type="EMBL" id="KKM77688.1"/>
    </source>
</evidence>
<gene>
    <name evidence="2" type="ORF">LCGC14_1367400</name>
</gene>
<dbReference type="AlphaFoldDB" id="A0A0F9K6P5"/>
<sequence length="222" mass="25025">ERVERRNRIADALIRKWNVLFPSFRLGKEDAMFLALAAIEADDSVLAKRLTLALKLAWDADERNEALAKANKRLREAIDFFLEDGVAEDSPDLNQVAYMALVKALENTQPWEVASFDLVAFLQRHGAFTEAKFGPGRRTTGITNHIRKELAEIEAAPTDLVEWIDVILLALDGARRAGHTPKDVVSALVAKQVTNEGREWPDWRATTDGTVMEHMRDKPHDE</sequence>
<protein>
    <recommendedName>
        <fullName evidence="1">dATP/dGTP diphosphohydrolase MazZ domain-containing protein</fullName>
    </recommendedName>
</protein>
<name>A0A0F9K6P5_9ZZZZ</name>
<evidence type="ECO:0000259" key="1">
    <source>
        <dbReference type="Pfam" id="PF04447"/>
    </source>
</evidence>
<dbReference type="InterPro" id="IPR007538">
    <property type="entry name" value="dATP/dGTP_dipphydrolase_MazZ"/>
</dbReference>
<dbReference type="EMBL" id="LAZR01008605">
    <property type="protein sequence ID" value="KKM77688.1"/>
    <property type="molecule type" value="Genomic_DNA"/>
</dbReference>
<proteinExistence type="predicted"/>